<dbReference type="STRING" id="357804.Ping_3653"/>
<evidence type="ECO:0008006" key="3">
    <source>
        <dbReference type="Google" id="ProtNLM"/>
    </source>
</evidence>
<name>A1T0S1_PSYIN</name>
<dbReference type="EMBL" id="CP000510">
    <property type="protein sequence ID" value="ABM05336.1"/>
    <property type="molecule type" value="Genomic_DNA"/>
</dbReference>
<gene>
    <name evidence="1" type="ordered locus">Ping_3653</name>
</gene>
<protein>
    <recommendedName>
        <fullName evidence="3">DUF469 domain-containing protein</fullName>
    </recommendedName>
</protein>
<proteinExistence type="predicted"/>
<evidence type="ECO:0000313" key="2">
    <source>
        <dbReference type="Proteomes" id="UP000000639"/>
    </source>
</evidence>
<reference evidence="1 2" key="1">
    <citation type="submission" date="2007-01" db="EMBL/GenBank/DDBJ databases">
        <title>Complete sequence of Psychromonas ingrahamii 37.</title>
        <authorList>
            <consortium name="US DOE Joint Genome Institute"/>
            <person name="Copeland A."/>
            <person name="Lucas S."/>
            <person name="Lapidus A."/>
            <person name="Barry K."/>
            <person name="Detter J.C."/>
            <person name="Glavina del Rio T."/>
            <person name="Hammon N."/>
            <person name="Israni S."/>
            <person name="Dalin E."/>
            <person name="Tice H."/>
            <person name="Pitluck S."/>
            <person name="Thompson L.S."/>
            <person name="Brettin T."/>
            <person name="Bruce D."/>
            <person name="Han C."/>
            <person name="Tapia R."/>
            <person name="Schmutz J."/>
            <person name="Larimer F."/>
            <person name="Land M."/>
            <person name="Hauser L."/>
            <person name="Kyrpides N."/>
            <person name="Ivanova N."/>
            <person name="Staley J."/>
            <person name="Richardson P."/>
        </authorList>
    </citation>
    <scope>NUCLEOTIDE SEQUENCE [LARGE SCALE GENOMIC DNA]</scope>
    <source>
        <strain evidence="1 2">37</strain>
    </source>
</reference>
<sequence>MKYKRDKMKIDQNVKRSRRLRKKLYVNEYTIYGFEVSLSFKEIDESVLDPFLDEIVDFVESRNLMIAGGGGLDVFDTFVSSSDRYGSASEEDRLALSNWLKEKSLIKNVEVGELVDANYGL</sequence>
<dbReference type="Pfam" id="PF04320">
    <property type="entry name" value="YggL_50S_bp"/>
    <property type="match status" value="1"/>
</dbReference>
<dbReference type="PANTHER" id="PTHR38778:SF1">
    <property type="entry name" value="CYTOPLASMIC PROTEIN"/>
    <property type="match status" value="1"/>
</dbReference>
<keyword evidence="2" id="KW-1185">Reference proteome</keyword>
<dbReference type="InterPro" id="IPR007416">
    <property type="entry name" value="YggL_50S_bp"/>
</dbReference>
<dbReference type="HOGENOM" id="CLU_153063_2_0_6"/>
<accession>A1T0S1</accession>
<evidence type="ECO:0000313" key="1">
    <source>
        <dbReference type="EMBL" id="ABM05336.1"/>
    </source>
</evidence>
<dbReference type="PANTHER" id="PTHR38778">
    <property type="entry name" value="CYTOPLASMIC PROTEIN-RELATED"/>
    <property type="match status" value="1"/>
</dbReference>
<dbReference type="eggNOG" id="COG3171">
    <property type="taxonomic scope" value="Bacteria"/>
</dbReference>
<dbReference type="KEGG" id="pin:Ping_3653"/>
<dbReference type="AlphaFoldDB" id="A1T0S1"/>
<organism evidence="1 2">
    <name type="scientific">Psychromonas ingrahamii (strain DSM 17664 / CCUG 51855 / 37)</name>
    <dbReference type="NCBI Taxonomy" id="357804"/>
    <lineage>
        <taxon>Bacteria</taxon>
        <taxon>Pseudomonadati</taxon>
        <taxon>Pseudomonadota</taxon>
        <taxon>Gammaproteobacteria</taxon>
        <taxon>Alteromonadales</taxon>
        <taxon>Psychromonadaceae</taxon>
        <taxon>Psychromonas</taxon>
    </lineage>
</organism>
<dbReference type="GO" id="GO:0005829">
    <property type="term" value="C:cytosol"/>
    <property type="evidence" value="ECO:0007669"/>
    <property type="project" value="TreeGrafter"/>
</dbReference>
<dbReference type="Proteomes" id="UP000000639">
    <property type="component" value="Chromosome"/>
</dbReference>